<evidence type="ECO:0000313" key="2">
    <source>
        <dbReference type="Proteomes" id="UP001611548"/>
    </source>
</evidence>
<dbReference type="EMBL" id="JBIRWE010000008">
    <property type="protein sequence ID" value="MFI1966201.1"/>
    <property type="molecule type" value="Genomic_DNA"/>
</dbReference>
<protein>
    <submittedName>
        <fullName evidence="1">Uncharacterized protein</fullName>
    </submittedName>
</protein>
<sequence length="134" mass="13660">MHIDSSGNATGSASGPCLSVLDPSIRRVEVEMEGTGSFGPLNATSYTNDDWTFRNDDNEAVASIEATELREFGGPNGLVVETGQASPLSGEPLTGCSEVEGGTATRSAANNAIVIEGVDSSIPDLAVGGVCPEE</sequence>
<keyword evidence="2" id="KW-1185">Reference proteome</keyword>
<organism evidence="1 2">
    <name type="scientific">Streptomyces pathocidini</name>
    <dbReference type="NCBI Taxonomy" id="1650571"/>
    <lineage>
        <taxon>Bacteria</taxon>
        <taxon>Bacillati</taxon>
        <taxon>Actinomycetota</taxon>
        <taxon>Actinomycetes</taxon>
        <taxon>Kitasatosporales</taxon>
        <taxon>Streptomycetaceae</taxon>
        <taxon>Streptomyces</taxon>
    </lineage>
</organism>
<accession>A0ABW7UWV7</accession>
<proteinExistence type="predicted"/>
<reference evidence="1 2" key="1">
    <citation type="submission" date="2024-10" db="EMBL/GenBank/DDBJ databases">
        <title>The Natural Products Discovery Center: Release of the First 8490 Sequenced Strains for Exploring Actinobacteria Biosynthetic Diversity.</title>
        <authorList>
            <person name="Kalkreuter E."/>
            <person name="Kautsar S.A."/>
            <person name="Yang D."/>
            <person name="Bader C.D."/>
            <person name="Teijaro C.N."/>
            <person name="Fluegel L."/>
            <person name="Davis C.M."/>
            <person name="Simpson J.R."/>
            <person name="Lauterbach L."/>
            <person name="Steele A.D."/>
            <person name="Gui C."/>
            <person name="Meng S."/>
            <person name="Li G."/>
            <person name="Viehrig K."/>
            <person name="Ye F."/>
            <person name="Su P."/>
            <person name="Kiefer A.F."/>
            <person name="Nichols A."/>
            <person name="Cepeda A.J."/>
            <person name="Yan W."/>
            <person name="Fan B."/>
            <person name="Jiang Y."/>
            <person name="Adhikari A."/>
            <person name="Zheng C.-J."/>
            <person name="Schuster L."/>
            <person name="Cowan T.M."/>
            <person name="Smanski M.J."/>
            <person name="Chevrette M.G."/>
            <person name="De Carvalho L.P.S."/>
            <person name="Shen B."/>
        </authorList>
    </citation>
    <scope>NUCLEOTIDE SEQUENCE [LARGE SCALE GENOMIC DNA]</scope>
    <source>
        <strain evidence="1 2">NPDC020327</strain>
    </source>
</reference>
<name>A0ABW7UWV7_9ACTN</name>
<dbReference type="Proteomes" id="UP001611548">
    <property type="component" value="Unassembled WGS sequence"/>
</dbReference>
<evidence type="ECO:0000313" key="1">
    <source>
        <dbReference type="EMBL" id="MFI1966201.1"/>
    </source>
</evidence>
<gene>
    <name evidence="1" type="ORF">ACH429_19200</name>
</gene>
<comment type="caution">
    <text evidence="1">The sequence shown here is derived from an EMBL/GenBank/DDBJ whole genome shotgun (WGS) entry which is preliminary data.</text>
</comment>
<dbReference type="RefSeq" id="WP_157859267.1">
    <property type="nucleotide sequence ID" value="NZ_JBIRWE010000008.1"/>
</dbReference>